<dbReference type="HOGENOM" id="CLU_1855724_0_0_1"/>
<evidence type="ECO:0000313" key="2">
    <source>
        <dbReference type="Proteomes" id="UP000001072"/>
    </source>
</evidence>
<gene>
    <name evidence="1" type="ORF">MELLADRAFT_111995</name>
</gene>
<dbReference type="EMBL" id="GL883149">
    <property type="protein sequence ID" value="EGG00236.1"/>
    <property type="molecule type" value="Genomic_DNA"/>
</dbReference>
<dbReference type="InParanoid" id="F4S512"/>
<protein>
    <submittedName>
        <fullName evidence="1">Uncharacterized protein</fullName>
    </submittedName>
</protein>
<evidence type="ECO:0000313" key="1">
    <source>
        <dbReference type="EMBL" id="EGG00236.1"/>
    </source>
</evidence>
<keyword evidence="2" id="KW-1185">Reference proteome</keyword>
<dbReference type="RefSeq" id="XP_007416435.1">
    <property type="nucleotide sequence ID" value="XM_007416373.1"/>
</dbReference>
<sequence length="138" mass="15406">MLWPQALPPCLGKGEIVVSKALGGTLVNTARIKDGLQEALSVKGLVLLANKVFLATPQKDITDSLEAQFNDPPIYHTNKGHSANKFSKKLVFQYRDDESPDLDKDLIAKEIKHIKFKYKDNIKQSVDLFKACKAKPEK</sequence>
<proteinExistence type="predicted"/>
<organism evidence="2">
    <name type="scientific">Melampsora larici-populina (strain 98AG31 / pathotype 3-4-7)</name>
    <name type="common">Poplar leaf rust fungus</name>
    <dbReference type="NCBI Taxonomy" id="747676"/>
    <lineage>
        <taxon>Eukaryota</taxon>
        <taxon>Fungi</taxon>
        <taxon>Dikarya</taxon>
        <taxon>Basidiomycota</taxon>
        <taxon>Pucciniomycotina</taxon>
        <taxon>Pucciniomycetes</taxon>
        <taxon>Pucciniales</taxon>
        <taxon>Melampsoraceae</taxon>
        <taxon>Melampsora</taxon>
    </lineage>
</organism>
<accession>F4S512</accession>
<name>F4S512_MELLP</name>
<reference evidence="2" key="1">
    <citation type="journal article" date="2011" name="Proc. Natl. Acad. Sci. U.S.A.">
        <title>Obligate biotrophy features unraveled by the genomic analysis of rust fungi.</title>
        <authorList>
            <person name="Duplessis S."/>
            <person name="Cuomo C.A."/>
            <person name="Lin Y.-C."/>
            <person name="Aerts A."/>
            <person name="Tisserant E."/>
            <person name="Veneault-Fourrey C."/>
            <person name="Joly D.L."/>
            <person name="Hacquard S."/>
            <person name="Amselem J."/>
            <person name="Cantarel B.L."/>
            <person name="Chiu R."/>
            <person name="Coutinho P.M."/>
            <person name="Feau N."/>
            <person name="Field M."/>
            <person name="Frey P."/>
            <person name="Gelhaye E."/>
            <person name="Goldberg J."/>
            <person name="Grabherr M.G."/>
            <person name="Kodira C.D."/>
            <person name="Kohler A."/>
            <person name="Kuees U."/>
            <person name="Lindquist E.A."/>
            <person name="Lucas S.M."/>
            <person name="Mago R."/>
            <person name="Mauceli E."/>
            <person name="Morin E."/>
            <person name="Murat C."/>
            <person name="Pangilinan J.L."/>
            <person name="Park R."/>
            <person name="Pearson M."/>
            <person name="Quesneville H."/>
            <person name="Rouhier N."/>
            <person name="Sakthikumar S."/>
            <person name="Salamov A.A."/>
            <person name="Schmutz J."/>
            <person name="Selles B."/>
            <person name="Shapiro H."/>
            <person name="Tanguay P."/>
            <person name="Tuskan G.A."/>
            <person name="Henrissat B."/>
            <person name="Van de Peer Y."/>
            <person name="Rouze P."/>
            <person name="Ellis J.G."/>
            <person name="Dodds P.N."/>
            <person name="Schein J.E."/>
            <person name="Zhong S."/>
            <person name="Hamelin R.C."/>
            <person name="Grigoriev I.V."/>
            <person name="Szabo L.J."/>
            <person name="Martin F."/>
        </authorList>
    </citation>
    <scope>NUCLEOTIDE SEQUENCE [LARGE SCALE GENOMIC DNA]</scope>
    <source>
        <strain evidence="2">98AG31 / pathotype 3-4-7</strain>
    </source>
</reference>
<dbReference type="VEuPathDB" id="FungiDB:MELLADRAFT_111995"/>
<dbReference type="KEGG" id="mlr:MELLADRAFT_111995"/>
<dbReference type="AlphaFoldDB" id="F4S512"/>
<dbReference type="Proteomes" id="UP000001072">
    <property type="component" value="Unassembled WGS sequence"/>
</dbReference>
<dbReference type="GeneID" id="18924540"/>